<dbReference type="GO" id="GO:0008926">
    <property type="term" value="F:mannitol-1-phosphate 5-dehydrogenase activity"/>
    <property type="evidence" value="ECO:0007669"/>
    <property type="project" value="UniProtKB-EC"/>
</dbReference>
<dbReference type="InterPro" id="IPR013118">
    <property type="entry name" value="Mannitol_DH_C"/>
</dbReference>
<dbReference type="InterPro" id="IPR013328">
    <property type="entry name" value="6PGD_dom2"/>
</dbReference>
<dbReference type="InterPro" id="IPR013131">
    <property type="entry name" value="Mannitol_DH_N"/>
</dbReference>
<reference evidence="5 6" key="1">
    <citation type="submission" date="2020-07" db="EMBL/GenBank/DDBJ databases">
        <authorList>
            <person name="Hilgarth M."/>
            <person name="Werum V."/>
            <person name="Vogel R.F."/>
        </authorList>
    </citation>
    <scope>NUCLEOTIDE SEQUENCE [LARGE SCALE GENOMIC DNA]</scope>
    <source>
        <strain evidence="5 6">DSM 28961</strain>
    </source>
</reference>
<evidence type="ECO:0000313" key="5">
    <source>
        <dbReference type="EMBL" id="MBA0016691.1"/>
    </source>
</evidence>
<comment type="caution">
    <text evidence="5">The sequence shown here is derived from an EMBL/GenBank/DDBJ whole genome shotgun (WGS) entry which is preliminary data.</text>
</comment>
<dbReference type="SUPFAM" id="SSF51735">
    <property type="entry name" value="NAD(P)-binding Rossmann-fold domains"/>
    <property type="match status" value="1"/>
</dbReference>
<evidence type="ECO:0000256" key="2">
    <source>
        <dbReference type="ARBA" id="ARBA00048615"/>
    </source>
</evidence>
<dbReference type="AlphaFoldDB" id="A0A7V8N135"/>
<dbReference type="InterPro" id="IPR050988">
    <property type="entry name" value="Mannitol_DH/Oxidoreductase"/>
</dbReference>
<dbReference type="InterPro" id="IPR036291">
    <property type="entry name" value="NAD(P)-bd_dom_sf"/>
</dbReference>
<accession>A0A7V8N135</accession>
<proteinExistence type="predicted"/>
<dbReference type="EMBL" id="JACBNY010000008">
    <property type="protein sequence ID" value="MBA0016691.1"/>
    <property type="molecule type" value="Genomic_DNA"/>
</dbReference>
<evidence type="ECO:0000259" key="3">
    <source>
        <dbReference type="Pfam" id="PF01232"/>
    </source>
</evidence>
<dbReference type="Gene3D" id="3.40.50.720">
    <property type="entry name" value="NAD(P)-binding Rossmann-like Domain"/>
    <property type="match status" value="1"/>
</dbReference>
<comment type="catalytic activity">
    <reaction evidence="2">
        <text>D-mannitol 1-phosphate + NAD(+) = beta-D-fructose 6-phosphate + NADH + H(+)</text>
        <dbReference type="Rhea" id="RHEA:19661"/>
        <dbReference type="ChEBI" id="CHEBI:15378"/>
        <dbReference type="ChEBI" id="CHEBI:57540"/>
        <dbReference type="ChEBI" id="CHEBI:57634"/>
        <dbReference type="ChEBI" id="CHEBI:57945"/>
        <dbReference type="ChEBI" id="CHEBI:61381"/>
        <dbReference type="EC" id="1.1.1.17"/>
    </reaction>
</comment>
<feature type="domain" description="Mannitol dehydrogenase C-terminal" evidence="4">
    <location>
        <begin position="325"/>
        <end position="515"/>
    </location>
</feature>
<gene>
    <name evidence="5" type="ORF">HZR21_05980</name>
</gene>
<feature type="domain" description="Mannitol dehydrogenase N-terminal" evidence="3">
    <location>
        <begin position="41"/>
        <end position="309"/>
    </location>
</feature>
<evidence type="ECO:0000256" key="1">
    <source>
        <dbReference type="ARBA" id="ARBA00023002"/>
    </source>
</evidence>
<keyword evidence="6" id="KW-1185">Reference proteome</keyword>
<dbReference type="Pfam" id="PF01232">
    <property type="entry name" value="Mannitol_dh"/>
    <property type="match status" value="1"/>
</dbReference>
<dbReference type="PANTHER" id="PTHR43362:SF1">
    <property type="entry name" value="MANNITOL DEHYDROGENASE 2-RELATED"/>
    <property type="match status" value="1"/>
</dbReference>
<sequence>MVVKLNECLSSQTSELAERDVQITNINIDILRDKTASKPQWVHFGGGNLYRGFHAEVAQELINQGKLETGVVVCETYDENIIDEAYLPYDNAILEVIMHEDGKLEKKLLQSTAAAYYCNPSRSESYEAVKAIFENASLQFATFTITEKGYSLTDINGNYTALVEKDIAEGPDSAEHTMAIVASLLLARFYAGQLPIAMVTTDNFSQNGQKFQESILGIAKGWVTQEHAPQAFVDYLEDSNKVSFPWSMIDRITPNPSESVKTALENEGFEGVELIHTPKHTNIAPFANTEVSHYLVIEDSFPNGRPELEAAGVILTDRDTVDKADTMKVTTCLNPLHTSLAIFGNLLGFTSISGEMADEDLVDLVKQVGYVEGLPVVVNPEIINPKDFIDEVVKKRLVNSNIPDTPQRIACDTSQKVAIRFGETIKKYVESDTLYVKELTFIPLTLAAWVRYLLGVDDNGESFAISPDPLLADLQAQLSDVTLGFSGNLHDKVAPILSNEKIFGLDLYQAGLGEKVEGYIAELLRGPGAVRHTLQALLAENKK</sequence>
<dbReference type="InterPro" id="IPR008927">
    <property type="entry name" value="6-PGluconate_DH-like_C_sf"/>
</dbReference>
<dbReference type="Proteomes" id="UP000530186">
    <property type="component" value="Unassembled WGS sequence"/>
</dbReference>
<dbReference type="Gene3D" id="1.10.1040.10">
    <property type="entry name" value="N-(1-d-carboxylethyl)-l-norvaline Dehydrogenase, domain 2"/>
    <property type="match status" value="1"/>
</dbReference>
<evidence type="ECO:0000259" key="4">
    <source>
        <dbReference type="Pfam" id="PF08125"/>
    </source>
</evidence>
<dbReference type="PANTHER" id="PTHR43362">
    <property type="entry name" value="MANNITOL DEHYDROGENASE DSF1-RELATED"/>
    <property type="match status" value="1"/>
</dbReference>
<dbReference type="SUPFAM" id="SSF48179">
    <property type="entry name" value="6-phosphogluconate dehydrogenase C-terminal domain-like"/>
    <property type="match status" value="1"/>
</dbReference>
<name>A0A7V8N135_9LACT</name>
<organism evidence="5 6">
    <name type="scientific">Pseudolactococcus laudensis</name>
    <dbReference type="NCBI Taxonomy" id="1494461"/>
    <lineage>
        <taxon>Bacteria</taxon>
        <taxon>Bacillati</taxon>
        <taxon>Bacillota</taxon>
        <taxon>Bacilli</taxon>
        <taxon>Lactobacillales</taxon>
        <taxon>Streptococcaceae</taxon>
        <taxon>Pseudolactococcus</taxon>
    </lineage>
</organism>
<evidence type="ECO:0000313" key="6">
    <source>
        <dbReference type="Proteomes" id="UP000530186"/>
    </source>
</evidence>
<dbReference type="Pfam" id="PF08125">
    <property type="entry name" value="Mannitol_dh_C"/>
    <property type="match status" value="1"/>
</dbReference>
<protein>
    <submittedName>
        <fullName evidence="5">Mannitol dehydrogenase family protein</fullName>
    </submittedName>
</protein>
<keyword evidence="1" id="KW-0560">Oxidoreductase</keyword>